<name>A0A248VZJ7_9BURK</name>
<sequence>MQMNQVTGKITSIATIGEIFQKSPTINRLILKHVGQSAWEITKCDGERPNNLREVAERSAGKFAYERNIKRGFEALSGYDIDSDEQIKVVYRLPSD</sequence>
<gene>
    <name evidence="1" type="ORF">CJU94_40405</name>
</gene>
<organism evidence="1 2">
    <name type="scientific">Paraburkholderia aromaticivorans</name>
    <dbReference type="NCBI Taxonomy" id="2026199"/>
    <lineage>
        <taxon>Bacteria</taxon>
        <taxon>Pseudomonadati</taxon>
        <taxon>Pseudomonadota</taxon>
        <taxon>Betaproteobacteria</taxon>
        <taxon>Burkholderiales</taxon>
        <taxon>Burkholderiaceae</taxon>
        <taxon>Paraburkholderia</taxon>
    </lineage>
</organism>
<dbReference type="KEGG" id="parb:CJU94_40405"/>
<keyword evidence="2" id="KW-1185">Reference proteome</keyword>
<protein>
    <submittedName>
        <fullName evidence="1">Uncharacterized protein</fullName>
    </submittedName>
</protein>
<proteinExistence type="predicted"/>
<reference evidence="1 2" key="1">
    <citation type="submission" date="2017-08" db="EMBL/GenBank/DDBJ databases">
        <title>Identification and genetic characteristics of simultaneous BTEX- and naphthalene-degrading Paraburkholderia sp. BN5 isolated from petroleum-contaminated soil.</title>
        <authorList>
            <person name="Lee Y."/>
            <person name="Jeon C.O."/>
        </authorList>
    </citation>
    <scope>NUCLEOTIDE SEQUENCE [LARGE SCALE GENOMIC DNA]</scope>
    <source>
        <strain evidence="1 2">BN5</strain>
        <plasmid evidence="1 2">pBN5</plasmid>
    </source>
</reference>
<dbReference type="Proteomes" id="UP000215158">
    <property type="component" value="Plasmid pBN5"/>
</dbReference>
<dbReference type="EMBL" id="CP022995">
    <property type="protein sequence ID" value="ASW04424.1"/>
    <property type="molecule type" value="Genomic_DNA"/>
</dbReference>
<dbReference type="AlphaFoldDB" id="A0A248VZJ7"/>
<geneLocation type="plasmid" evidence="1 2">
    <name>pBN5</name>
</geneLocation>
<evidence type="ECO:0000313" key="2">
    <source>
        <dbReference type="Proteomes" id="UP000215158"/>
    </source>
</evidence>
<keyword evidence="1" id="KW-0614">Plasmid</keyword>
<dbReference type="OrthoDB" id="9847483at2"/>
<accession>A0A248VZJ7</accession>
<evidence type="ECO:0000313" key="1">
    <source>
        <dbReference type="EMBL" id="ASW04424.1"/>
    </source>
</evidence>